<sequence>MSSIQKISFNDAQKREFCIYAHNNKITCAKYIDWIETKWNVRVHESTIIRILQNKDKWLTTEIIKPEKKRNRAVMIPTLELALNEFILTYQHRIILSNTMLIEKAKLLASELGVPKGTLQFSSGWLHKFKERNRIHKEKLYSEAESADNIAINQSIPSL</sequence>
<keyword evidence="2" id="KW-1185">Reference proteome</keyword>
<name>A0ACA9NRC3_9GLOM</name>
<organism evidence="1 2">
    <name type="scientific">Scutellospora calospora</name>
    <dbReference type="NCBI Taxonomy" id="85575"/>
    <lineage>
        <taxon>Eukaryota</taxon>
        <taxon>Fungi</taxon>
        <taxon>Fungi incertae sedis</taxon>
        <taxon>Mucoromycota</taxon>
        <taxon>Glomeromycotina</taxon>
        <taxon>Glomeromycetes</taxon>
        <taxon>Diversisporales</taxon>
        <taxon>Gigasporaceae</taxon>
        <taxon>Scutellospora</taxon>
    </lineage>
</organism>
<comment type="caution">
    <text evidence="1">The sequence shown here is derived from an EMBL/GenBank/DDBJ whole genome shotgun (WGS) entry which is preliminary data.</text>
</comment>
<gene>
    <name evidence="1" type="ORF">SCALOS_LOCUS9382</name>
</gene>
<accession>A0ACA9NRC3</accession>
<dbReference type="EMBL" id="CAJVPM010028866">
    <property type="protein sequence ID" value="CAG8671198.1"/>
    <property type="molecule type" value="Genomic_DNA"/>
</dbReference>
<evidence type="ECO:0000313" key="2">
    <source>
        <dbReference type="Proteomes" id="UP000789860"/>
    </source>
</evidence>
<proteinExistence type="predicted"/>
<protein>
    <submittedName>
        <fullName evidence="1">2262_t:CDS:1</fullName>
    </submittedName>
</protein>
<dbReference type="Proteomes" id="UP000789860">
    <property type="component" value="Unassembled WGS sequence"/>
</dbReference>
<evidence type="ECO:0000313" key="1">
    <source>
        <dbReference type="EMBL" id="CAG8671198.1"/>
    </source>
</evidence>
<reference evidence="1" key="1">
    <citation type="submission" date="2021-06" db="EMBL/GenBank/DDBJ databases">
        <authorList>
            <person name="Kallberg Y."/>
            <person name="Tangrot J."/>
            <person name="Rosling A."/>
        </authorList>
    </citation>
    <scope>NUCLEOTIDE SEQUENCE</scope>
    <source>
        <strain evidence="1">AU212A</strain>
    </source>
</reference>